<organism evidence="1 2">
    <name type="scientific">Flavobacterium cheonhonense</name>
    <dbReference type="NCBI Taxonomy" id="706185"/>
    <lineage>
        <taxon>Bacteria</taxon>
        <taxon>Pseudomonadati</taxon>
        <taxon>Bacteroidota</taxon>
        <taxon>Flavobacteriia</taxon>
        <taxon>Flavobacteriales</taxon>
        <taxon>Flavobacteriaceae</taxon>
        <taxon>Flavobacterium</taxon>
    </lineage>
</organism>
<sequence>MLTLNFTEKQIITDEKFLVGIDEIETDENGLNEFLLDGVEYKWFQEFQTQDIRQVYEKITPYFFEGEFKGEIHKRFFNLQKIGILSRWFLITITDQKTDLKVTQYVDNNGNSEGIVRYISSISSLRTNNPTALQLDTFFSWKSFEFTNEEQLSKALINSDSQQSKFHKLNVYNVGQGSLCSIATDDNIPLIYYDMGGGWRFFKHTYPVTKRLCFTVANTIILSHWDWDHLETARRYSYTPDWEKFRDKTWIVPKQNITSSYMKFLYKIAAISNVLVWPEFGLDRLAFWGGDIIKCRGFSKNDSGLALVVSCNNNHITNVLHPADAAFKDIPFLNEYTFDGLVATHHGANFEINNSDVPISFDKYHIAYSYAHTRYGHPKTAAINAYVTAGWVERLDTVNGNISFTYVNNINVPCGGNCDLTIDQSF</sequence>
<keyword evidence="2" id="KW-1185">Reference proteome</keyword>
<dbReference type="Gene3D" id="3.60.15.10">
    <property type="entry name" value="Ribonuclease Z/Hydroxyacylglutathione hydrolase-like"/>
    <property type="match status" value="1"/>
</dbReference>
<gene>
    <name evidence="1" type="ORF">GCM10022386_07260</name>
</gene>
<name>A0ABP7TI01_9FLAO</name>
<dbReference type="Proteomes" id="UP001500968">
    <property type="component" value="Unassembled WGS sequence"/>
</dbReference>
<protein>
    <submittedName>
        <fullName evidence="1">Uncharacterized protein</fullName>
    </submittedName>
</protein>
<reference evidence="2" key="1">
    <citation type="journal article" date="2019" name="Int. J. Syst. Evol. Microbiol.">
        <title>The Global Catalogue of Microorganisms (GCM) 10K type strain sequencing project: providing services to taxonomists for standard genome sequencing and annotation.</title>
        <authorList>
            <consortium name="The Broad Institute Genomics Platform"/>
            <consortium name="The Broad Institute Genome Sequencing Center for Infectious Disease"/>
            <person name="Wu L."/>
            <person name="Ma J."/>
        </authorList>
    </citation>
    <scope>NUCLEOTIDE SEQUENCE [LARGE SCALE GENOMIC DNA]</scope>
    <source>
        <strain evidence="2">JCM 17064</strain>
    </source>
</reference>
<dbReference type="RefSeq" id="WP_324691825.1">
    <property type="nucleotide sequence ID" value="NZ_BAABCR010000008.1"/>
</dbReference>
<comment type="caution">
    <text evidence="1">The sequence shown here is derived from an EMBL/GenBank/DDBJ whole genome shotgun (WGS) entry which is preliminary data.</text>
</comment>
<dbReference type="EMBL" id="BAABCR010000008">
    <property type="protein sequence ID" value="GAA4026400.1"/>
    <property type="molecule type" value="Genomic_DNA"/>
</dbReference>
<accession>A0ABP7TI01</accession>
<dbReference type="InterPro" id="IPR036866">
    <property type="entry name" value="RibonucZ/Hydroxyglut_hydro"/>
</dbReference>
<evidence type="ECO:0000313" key="2">
    <source>
        <dbReference type="Proteomes" id="UP001500968"/>
    </source>
</evidence>
<proteinExistence type="predicted"/>
<evidence type="ECO:0000313" key="1">
    <source>
        <dbReference type="EMBL" id="GAA4026400.1"/>
    </source>
</evidence>